<dbReference type="AlphaFoldDB" id="A0A654IQK6"/>
<evidence type="ECO:0000256" key="6">
    <source>
        <dbReference type="ARBA" id="ARBA00022747"/>
    </source>
</evidence>
<keyword evidence="4 11" id="KW-0808">Transferase</keyword>
<dbReference type="GO" id="GO:0003677">
    <property type="term" value="F:DNA binding"/>
    <property type="evidence" value="ECO:0007669"/>
    <property type="project" value="InterPro"/>
</dbReference>
<evidence type="ECO:0000256" key="4">
    <source>
        <dbReference type="ARBA" id="ARBA00022679"/>
    </source>
</evidence>
<dbReference type="Proteomes" id="UP001178740">
    <property type="component" value="Chromosome"/>
</dbReference>
<feature type="coiled-coil region" evidence="8">
    <location>
        <begin position="840"/>
        <end position="874"/>
    </location>
</feature>
<proteinExistence type="inferred from homology"/>
<dbReference type="Gene3D" id="3.40.50.150">
    <property type="entry name" value="Vaccinia Virus protein VP39"/>
    <property type="match status" value="1"/>
</dbReference>
<dbReference type="InterPro" id="IPR022749">
    <property type="entry name" value="D12N6_MeTrfase_N"/>
</dbReference>
<dbReference type="GO" id="GO:0008170">
    <property type="term" value="F:N-methyltransferase activity"/>
    <property type="evidence" value="ECO:0007669"/>
    <property type="project" value="InterPro"/>
</dbReference>
<evidence type="ECO:0000256" key="2">
    <source>
        <dbReference type="ARBA" id="ARBA00011900"/>
    </source>
</evidence>
<evidence type="ECO:0000256" key="1">
    <source>
        <dbReference type="ARBA" id="ARBA00006594"/>
    </source>
</evidence>
<dbReference type="RefSeq" id="WP_278299903.1">
    <property type="nucleotide sequence ID" value="NZ_CP113498.1"/>
</dbReference>
<keyword evidence="3 11" id="KW-0489">Methyltransferase</keyword>
<keyword evidence="5" id="KW-0949">S-adenosyl-L-methionine</keyword>
<evidence type="ECO:0000256" key="5">
    <source>
        <dbReference type="ARBA" id="ARBA00022691"/>
    </source>
</evidence>
<comment type="similarity">
    <text evidence="1">Belongs to the N(4)/N(6)-methyltransferase family.</text>
</comment>
<dbReference type="NCBIfam" id="TIGR00497">
    <property type="entry name" value="hsdM"/>
    <property type="match status" value="1"/>
</dbReference>
<dbReference type="InterPro" id="IPR038333">
    <property type="entry name" value="T1MK-like_N_sf"/>
</dbReference>
<dbReference type="PANTHER" id="PTHR42933:SF1">
    <property type="entry name" value="SITE-SPECIFIC DNA-METHYLTRANSFERASE (ADENINE-SPECIFIC)"/>
    <property type="match status" value="1"/>
</dbReference>
<protein>
    <recommendedName>
        <fullName evidence="2">site-specific DNA-methyltransferase (adenine-specific)</fullName>
        <ecNumber evidence="2">2.1.1.72</ecNumber>
    </recommendedName>
</protein>
<dbReference type="InterPro" id="IPR003356">
    <property type="entry name" value="DNA_methylase_A-5"/>
</dbReference>
<evidence type="ECO:0000256" key="3">
    <source>
        <dbReference type="ARBA" id="ARBA00022603"/>
    </source>
</evidence>
<dbReference type="PROSITE" id="PS00092">
    <property type="entry name" value="N6_MTASE"/>
    <property type="match status" value="1"/>
</dbReference>
<keyword evidence="14" id="KW-1185">Reference proteome</keyword>
<dbReference type="Pfam" id="PF12161">
    <property type="entry name" value="HsdM_N"/>
    <property type="match status" value="1"/>
</dbReference>
<evidence type="ECO:0000256" key="8">
    <source>
        <dbReference type="SAM" id="Coils"/>
    </source>
</evidence>
<dbReference type="Proteomes" id="UP001214039">
    <property type="component" value="Chromosome"/>
</dbReference>
<dbReference type="GO" id="GO:0009007">
    <property type="term" value="F:site-specific DNA-methyltransferase (adenine-specific) activity"/>
    <property type="evidence" value="ECO:0007669"/>
    <property type="project" value="UniProtKB-EC"/>
</dbReference>
<dbReference type="EMBL" id="CP113498">
    <property type="protein sequence ID" value="WFQ93847.1"/>
    <property type="molecule type" value="Genomic_DNA"/>
</dbReference>
<gene>
    <name evidence="11" type="ORF">MF5583_00784</name>
    <name evidence="12" type="ORF">MFERI15181_00768</name>
    <name evidence="13" type="ORF">MFERI15407_00771</name>
</gene>
<reference evidence="12 14" key="2">
    <citation type="submission" date="2022-11" db="EMBL/GenBank/DDBJ databases">
        <title>Comparative genomic analysis of Mycoplasma feriruminatoris and the Mycoplasma mycoides cluster.</title>
        <authorList>
            <person name="Baby V."/>
            <person name="Ambroset C."/>
            <person name="Gaurivaud P."/>
            <person name="Boury C."/>
            <person name="Guichoux E."/>
            <person name="Lartigue C."/>
            <person name="Tardy F."/>
            <person name="Sirand-Pugnet P."/>
        </authorList>
    </citation>
    <scope>NUCLEOTIDE SEQUENCE [LARGE SCALE GENOMIC DNA]</scope>
    <source>
        <strain evidence="12 14">L15181</strain>
        <strain evidence="13">L15407</strain>
    </source>
</reference>
<keyword evidence="6" id="KW-0680">Restriction system</keyword>
<dbReference type="SUPFAM" id="SSF53335">
    <property type="entry name" value="S-adenosyl-L-methionine-dependent methyltransferases"/>
    <property type="match status" value="1"/>
</dbReference>
<dbReference type="InterPro" id="IPR051537">
    <property type="entry name" value="DNA_Adenine_Mtase"/>
</dbReference>
<evidence type="ECO:0000259" key="9">
    <source>
        <dbReference type="Pfam" id="PF02384"/>
    </source>
</evidence>
<evidence type="ECO:0000259" key="10">
    <source>
        <dbReference type="Pfam" id="PF12161"/>
    </source>
</evidence>
<feature type="domain" description="DNA methylase adenine-specific" evidence="9">
    <location>
        <begin position="183"/>
        <end position="502"/>
    </location>
</feature>
<evidence type="ECO:0000313" key="11">
    <source>
        <dbReference type="EMBL" id="VZS00795.1"/>
    </source>
</evidence>
<accession>A0A654IQK6</accession>
<dbReference type="PRINTS" id="PR00507">
    <property type="entry name" value="N12N6MTFRASE"/>
</dbReference>
<sequence>MGNKITKQKLGSIVWESANKLRKNLEAHEYKDYILGILLYKFLCEKQTNWLLSNGIWKSDLKCLDSKFDFSNFKFDDNTSFGSTEEIEDTKHSCIETNGYFIEYRNLFNSWIENKNVFEIQDFQLAFNEFSRSINEKYDYLFQDIFSVFEKSLDKLGSNSTEQKETINNLIDTMNKIPTSSQDYDVLGFIYEYLIAQFASSAGKKAGEFYTPHEVSDLMSKIIAYHLKDKNTISIYDPTSGSGSLLLNIGDEFKKYNKGSSPVTYYAQELKNETFNLTRMNLIMRNINPNEINVRRGDTLETDWPMFKNEDLSTYKHLTVDAVVSNPPYSQEWSSEKHTNDPRYIEYGIAPKKKADYAFLLHDLYHVDPRDGIMAIVLPHGVLFRGNAEKQIRQKLVENHQIDTIIGLPSNMFFGTGIPTIIMILKKQRPTSDILFVDASQLYIKEGKNNKFSKSQIKKIADTVNNRQEVENFSKIVKFEEIKENDFNLNISRYIDNFKKQEQYDLHSLMIGGISKQELDSYNSFFSVFKNIKDKLFKLDQNNYLNLKVDQDQIRDIVYLDSDVNKYLEHFKQLSNNFLNHFKTLVPSLIDIKNINSAEIEKLLSDYIFNQVEQIDLIDKYDLYQIVIDNIDVIKENIELISKYYIDNENEAKQNIHLEILKDESTVIWEAKKKNSEDVVVKEWTSTILDPVYIKNNYFKDIYDYLNSQQERIEEINSEIENTLSLIEQEDKTEDIYDFEKEEFNKTGIENLAKSIKKSNQIVEVDSFEEKIVNVSKLYEQQVEIKKYINSTNKQLINDSYNKYLSLSENEFYELLVIKWLNNIVRMFEQKPVDVIDSYISKFELLSKKYEDTLEDINNQILKSEKELLNLLKDLTGEESDMRAIDELIKILGGN</sequence>
<dbReference type="GO" id="GO:0009307">
    <property type="term" value="P:DNA restriction-modification system"/>
    <property type="evidence" value="ECO:0007669"/>
    <property type="project" value="UniProtKB-KW"/>
</dbReference>
<dbReference type="PANTHER" id="PTHR42933">
    <property type="entry name" value="SLR6095 PROTEIN"/>
    <property type="match status" value="1"/>
</dbReference>
<evidence type="ECO:0000313" key="13">
    <source>
        <dbReference type="EMBL" id="WFQ95510.1"/>
    </source>
</evidence>
<comment type="catalytic activity">
    <reaction evidence="7">
        <text>a 2'-deoxyadenosine in DNA + S-adenosyl-L-methionine = an N(6)-methyl-2'-deoxyadenosine in DNA + S-adenosyl-L-homocysteine + H(+)</text>
        <dbReference type="Rhea" id="RHEA:15197"/>
        <dbReference type="Rhea" id="RHEA-COMP:12418"/>
        <dbReference type="Rhea" id="RHEA-COMP:12419"/>
        <dbReference type="ChEBI" id="CHEBI:15378"/>
        <dbReference type="ChEBI" id="CHEBI:57856"/>
        <dbReference type="ChEBI" id="CHEBI:59789"/>
        <dbReference type="ChEBI" id="CHEBI:90615"/>
        <dbReference type="ChEBI" id="CHEBI:90616"/>
        <dbReference type="EC" id="2.1.1.72"/>
    </reaction>
</comment>
<dbReference type="Gene3D" id="1.20.1260.30">
    <property type="match status" value="1"/>
</dbReference>
<evidence type="ECO:0000313" key="12">
    <source>
        <dbReference type="EMBL" id="WFQ93847.1"/>
    </source>
</evidence>
<dbReference type="InterPro" id="IPR029063">
    <property type="entry name" value="SAM-dependent_MTases_sf"/>
</dbReference>
<organism evidence="11">
    <name type="scientific">Mycoplasma feriruminatoris</name>
    <dbReference type="NCBI Taxonomy" id="1179777"/>
    <lineage>
        <taxon>Bacteria</taxon>
        <taxon>Bacillati</taxon>
        <taxon>Mycoplasmatota</taxon>
        <taxon>Mollicutes</taxon>
        <taxon>Mycoplasmataceae</taxon>
        <taxon>Mycoplasma</taxon>
    </lineage>
</organism>
<dbReference type="InterPro" id="IPR002052">
    <property type="entry name" value="DNA_methylase_N6_adenine_CS"/>
</dbReference>
<dbReference type="InterPro" id="IPR004546">
    <property type="entry name" value="Restrct_endonuc_T1M"/>
</dbReference>
<name>A0A654IQK6_9MOLU</name>
<dbReference type="Pfam" id="PF02384">
    <property type="entry name" value="N6_Mtase"/>
    <property type="match status" value="1"/>
</dbReference>
<dbReference type="EC" id="2.1.1.72" evidence="2"/>
<dbReference type="EMBL" id="LR739236">
    <property type="protein sequence ID" value="VZS00795.1"/>
    <property type="molecule type" value="Genomic_DNA"/>
</dbReference>
<reference evidence="11" key="1">
    <citation type="submission" date="2019-11" db="EMBL/GenBank/DDBJ databases">
        <authorList>
            <person name="Falquet L."/>
            <person name="Falquet L."/>
        </authorList>
    </citation>
    <scope>NUCLEOTIDE SEQUENCE</scope>
    <source>
        <strain evidence="11">14/OD_0535</strain>
    </source>
</reference>
<keyword evidence="8" id="KW-0175">Coiled coil</keyword>
<dbReference type="REBASE" id="371040">
    <property type="entry name" value="M.Mfe535ORF784P"/>
</dbReference>
<dbReference type="GO" id="GO:0032259">
    <property type="term" value="P:methylation"/>
    <property type="evidence" value="ECO:0007669"/>
    <property type="project" value="UniProtKB-KW"/>
</dbReference>
<feature type="coiled-coil region" evidence="8">
    <location>
        <begin position="706"/>
        <end position="733"/>
    </location>
</feature>
<dbReference type="EMBL" id="CP113499">
    <property type="protein sequence ID" value="WFQ95510.1"/>
    <property type="molecule type" value="Genomic_DNA"/>
</dbReference>
<evidence type="ECO:0000256" key="7">
    <source>
        <dbReference type="ARBA" id="ARBA00047942"/>
    </source>
</evidence>
<feature type="domain" description="N6 adenine-specific DNA methyltransferase N-terminal" evidence="10">
    <location>
        <begin position="11"/>
        <end position="173"/>
    </location>
</feature>
<evidence type="ECO:0000313" key="14">
    <source>
        <dbReference type="Proteomes" id="UP001214039"/>
    </source>
</evidence>
<dbReference type="REBASE" id="711250">
    <property type="entry name" value="M.Mfe15407ORF771P"/>
</dbReference>